<protein>
    <submittedName>
        <fullName evidence="1">Uncharacterized protein</fullName>
    </submittedName>
</protein>
<dbReference type="AlphaFoldDB" id="A0A6C0HVL4"/>
<name>A0A6C0HVL4_9ZZZZ</name>
<accession>A0A6C0HVL4</accession>
<dbReference type="EMBL" id="MN740026">
    <property type="protein sequence ID" value="QHT84761.1"/>
    <property type="molecule type" value="Genomic_DNA"/>
</dbReference>
<sequence length="174" mass="20078">MSNLTEIINNLTNFFNTHNIKFVIAGGVAINYLCDKCSINNNFEINNLDIFYLANTPIAATFIGDYWRIQNSPCRSATYKTKDNFNINLTMTRTNNMRYIQFNNMKIMHPNNLISYYNNDIINLDKINVLKKIIDSVSGETILYINKVDFLKIDNESRTLSNGEPLARRLFVGN</sequence>
<proteinExistence type="predicted"/>
<reference evidence="1" key="1">
    <citation type="journal article" date="2020" name="Nature">
        <title>Giant virus diversity and host interactions through global metagenomics.</title>
        <authorList>
            <person name="Schulz F."/>
            <person name="Roux S."/>
            <person name="Paez-Espino D."/>
            <person name="Jungbluth S."/>
            <person name="Walsh D.A."/>
            <person name="Denef V.J."/>
            <person name="McMahon K.D."/>
            <person name="Konstantinidis K.T."/>
            <person name="Eloe-Fadrosh E.A."/>
            <person name="Kyrpides N.C."/>
            <person name="Woyke T."/>
        </authorList>
    </citation>
    <scope>NUCLEOTIDE SEQUENCE</scope>
    <source>
        <strain evidence="1">GVMAG-M-3300023184-177</strain>
    </source>
</reference>
<evidence type="ECO:0000313" key="1">
    <source>
        <dbReference type="EMBL" id="QHT84761.1"/>
    </source>
</evidence>
<organism evidence="1">
    <name type="scientific">viral metagenome</name>
    <dbReference type="NCBI Taxonomy" id="1070528"/>
    <lineage>
        <taxon>unclassified sequences</taxon>
        <taxon>metagenomes</taxon>
        <taxon>organismal metagenomes</taxon>
    </lineage>
</organism>